<name>A0A1N7NSS1_9RHOB</name>
<evidence type="ECO:0000313" key="1">
    <source>
        <dbReference type="EMBL" id="SIT01328.1"/>
    </source>
</evidence>
<evidence type="ECO:0000313" key="2">
    <source>
        <dbReference type="Proteomes" id="UP000186684"/>
    </source>
</evidence>
<proteinExistence type="predicted"/>
<sequence length="35" mass="3997">MALEDLRQKQKDRGEKAKGVGTQMFMTLRLKGFIA</sequence>
<accession>A0A1N7NSS1</accession>
<gene>
    <name evidence="1" type="ORF">SAMN05421759_11022</name>
</gene>
<dbReference type="EMBL" id="FTOQ01000010">
    <property type="protein sequence ID" value="SIT01328.1"/>
    <property type="molecule type" value="Genomic_DNA"/>
</dbReference>
<dbReference type="AlphaFoldDB" id="A0A1N7NSS1"/>
<dbReference type="Proteomes" id="UP000186684">
    <property type="component" value="Unassembled WGS sequence"/>
</dbReference>
<reference evidence="2" key="1">
    <citation type="submission" date="2017-01" db="EMBL/GenBank/DDBJ databases">
        <authorList>
            <person name="Varghese N."/>
            <person name="Submissions S."/>
        </authorList>
    </citation>
    <scope>NUCLEOTIDE SEQUENCE [LARGE SCALE GENOMIC DNA]</scope>
    <source>
        <strain evidence="2">DSM 29430</strain>
    </source>
</reference>
<keyword evidence="2" id="KW-1185">Reference proteome</keyword>
<organism evidence="1 2">
    <name type="scientific">Roseivivax lentus</name>
    <dbReference type="NCBI Taxonomy" id="633194"/>
    <lineage>
        <taxon>Bacteria</taxon>
        <taxon>Pseudomonadati</taxon>
        <taxon>Pseudomonadota</taxon>
        <taxon>Alphaproteobacteria</taxon>
        <taxon>Rhodobacterales</taxon>
        <taxon>Roseobacteraceae</taxon>
        <taxon>Roseivivax</taxon>
    </lineage>
</organism>
<protein>
    <submittedName>
        <fullName evidence="1">Uncharacterized protein</fullName>
    </submittedName>
</protein>